<dbReference type="Proteomes" id="UP000295696">
    <property type="component" value="Unassembled WGS sequence"/>
</dbReference>
<reference evidence="2 3" key="1">
    <citation type="submission" date="2019-03" db="EMBL/GenBank/DDBJ databases">
        <title>Genomic Encyclopedia of Type Strains, Phase IV (KMG-IV): sequencing the most valuable type-strain genomes for metagenomic binning, comparative biology and taxonomic classification.</title>
        <authorList>
            <person name="Goeker M."/>
        </authorList>
    </citation>
    <scope>NUCLEOTIDE SEQUENCE [LARGE SCALE GENOMIC DNA]</scope>
    <source>
        <strain evidence="2 3">DSM 104836</strain>
    </source>
</reference>
<keyword evidence="1" id="KW-0472">Membrane</keyword>
<keyword evidence="3" id="KW-1185">Reference proteome</keyword>
<keyword evidence="1" id="KW-1133">Transmembrane helix</keyword>
<organism evidence="2 3">
    <name type="scientific">Primorskyibacter sedentarius</name>
    <dbReference type="NCBI Taxonomy" id="745311"/>
    <lineage>
        <taxon>Bacteria</taxon>
        <taxon>Pseudomonadati</taxon>
        <taxon>Pseudomonadota</taxon>
        <taxon>Alphaproteobacteria</taxon>
        <taxon>Rhodobacterales</taxon>
        <taxon>Roseobacteraceae</taxon>
        <taxon>Primorskyibacter</taxon>
    </lineage>
</organism>
<evidence type="ECO:0000256" key="1">
    <source>
        <dbReference type="SAM" id="Phobius"/>
    </source>
</evidence>
<dbReference type="EMBL" id="SLZU01000005">
    <property type="protein sequence ID" value="TCS64589.1"/>
    <property type="molecule type" value="Genomic_DNA"/>
</dbReference>
<accession>A0A4R3JER4</accession>
<proteinExistence type="predicted"/>
<keyword evidence="1" id="KW-0812">Transmembrane</keyword>
<evidence type="ECO:0008006" key="4">
    <source>
        <dbReference type="Google" id="ProtNLM"/>
    </source>
</evidence>
<sequence>MDTDLYLVIGCLLVVIAIPRAVAALADLRKPVFSVLLFLVGCGLVFYGHTQVPGGYTFADVPNAFARVIGGWLN</sequence>
<feature type="transmembrane region" description="Helical" evidence="1">
    <location>
        <begin position="32"/>
        <end position="50"/>
    </location>
</feature>
<evidence type="ECO:0000313" key="3">
    <source>
        <dbReference type="Proteomes" id="UP000295696"/>
    </source>
</evidence>
<dbReference type="OrthoDB" id="7875801at2"/>
<dbReference type="RefSeq" id="WP_132244427.1">
    <property type="nucleotide sequence ID" value="NZ_SLZU01000005.1"/>
</dbReference>
<feature type="transmembrane region" description="Helical" evidence="1">
    <location>
        <begin position="6"/>
        <end position="25"/>
    </location>
</feature>
<protein>
    <recommendedName>
        <fullName evidence="4">50S ribosomal protein L35</fullName>
    </recommendedName>
</protein>
<gene>
    <name evidence="2" type="ORF">EDD52_105150</name>
</gene>
<comment type="caution">
    <text evidence="2">The sequence shown here is derived from an EMBL/GenBank/DDBJ whole genome shotgun (WGS) entry which is preliminary data.</text>
</comment>
<name>A0A4R3JER4_9RHOB</name>
<evidence type="ECO:0000313" key="2">
    <source>
        <dbReference type="EMBL" id="TCS64589.1"/>
    </source>
</evidence>
<dbReference type="AlphaFoldDB" id="A0A4R3JER4"/>